<keyword evidence="3" id="KW-1185">Reference proteome</keyword>
<feature type="transmembrane region" description="Helical" evidence="1">
    <location>
        <begin position="38"/>
        <end position="56"/>
    </location>
</feature>
<name>I5AZ08_9BACT</name>
<evidence type="ECO:0000256" key="1">
    <source>
        <dbReference type="SAM" id="Phobius"/>
    </source>
</evidence>
<reference evidence="2 3" key="2">
    <citation type="submission" date="2012-02" db="EMBL/GenBank/DDBJ databases">
        <title>Improved High-Quality Draft sequence of Desulfobacter postgatei 2ac9.</title>
        <authorList>
            <consortium name="US DOE Joint Genome Institute"/>
            <person name="Lucas S."/>
            <person name="Han J."/>
            <person name="Lapidus A."/>
            <person name="Cheng J.-F."/>
            <person name="Goodwin L."/>
            <person name="Pitluck S."/>
            <person name="Peters L."/>
            <person name="Ovchinnikova G."/>
            <person name="Held B."/>
            <person name="Detter J.C."/>
            <person name="Han C."/>
            <person name="Tapia R."/>
            <person name="Land M."/>
            <person name="Hauser L."/>
            <person name="Kyrpides N."/>
            <person name="Ivanova N."/>
            <person name="Pagani I."/>
            <person name="Orellana R."/>
            <person name="Lovley D."/>
            <person name="Woyke T."/>
        </authorList>
    </citation>
    <scope>NUCLEOTIDE SEQUENCE [LARGE SCALE GENOMIC DNA]</scope>
    <source>
        <strain evidence="2 3">2ac9</strain>
    </source>
</reference>
<organism evidence="2 3">
    <name type="scientific">Desulfobacter postgatei 2ac9</name>
    <dbReference type="NCBI Taxonomy" id="879212"/>
    <lineage>
        <taxon>Bacteria</taxon>
        <taxon>Pseudomonadati</taxon>
        <taxon>Thermodesulfobacteriota</taxon>
        <taxon>Desulfobacteria</taxon>
        <taxon>Desulfobacterales</taxon>
        <taxon>Desulfobacteraceae</taxon>
        <taxon>Desulfobacter</taxon>
    </lineage>
</organism>
<evidence type="ECO:0000313" key="2">
    <source>
        <dbReference type="EMBL" id="EIM62471.1"/>
    </source>
</evidence>
<dbReference type="OrthoDB" id="5419186at2"/>
<dbReference type="Proteomes" id="UP000005778">
    <property type="component" value="Chromosome"/>
</dbReference>
<evidence type="ECO:0000313" key="3">
    <source>
        <dbReference type="Proteomes" id="UP000005778"/>
    </source>
</evidence>
<sequence length="294" mass="33225">MGMLEVLVTLNEVVRQKDIFTGIKIFLPVKKGKRLMKYILHINLIAIFITVASAYAQPFKLTMAYEDTALPPFYLGEGKEVPAKPGIAIELLKQVDEHIHEITINFRRIPWDRCQKELKEGLVDAIFPGSFNVSRMKIGVYPFNNSEPDGVRCLVFLSYYFYVIEGDPSTLDGYQGGLKGTIGIPTGYSIIRDLKRDGFEVDDTAQTTLQNLIKLKAGNVRAVAAQDVTADPIIKSNPALKDIVKIFPAINTKPNYLIFSRQFYTEHPGLAKRIWSELKSVREENFEALSLKYM</sequence>
<proteinExistence type="predicted"/>
<dbReference type="STRING" id="879212.DespoDRAFT_00451"/>
<dbReference type="SUPFAM" id="SSF53850">
    <property type="entry name" value="Periplasmic binding protein-like II"/>
    <property type="match status" value="1"/>
</dbReference>
<reference evidence="2 3" key="1">
    <citation type="submission" date="2011-09" db="EMBL/GenBank/DDBJ databases">
        <authorList>
            <consortium name="US DOE Joint Genome Institute (JGI-PGF)"/>
            <person name="Lucas S."/>
            <person name="Han J."/>
            <person name="Lapidus A."/>
            <person name="Cheng J.-F."/>
            <person name="Goodwin L."/>
            <person name="Pitluck S."/>
            <person name="Peters L."/>
            <person name="Land M.L."/>
            <person name="Hauser L."/>
            <person name="Orellana R."/>
            <person name="Lovley D."/>
            <person name="Woyke T.J."/>
        </authorList>
    </citation>
    <scope>NUCLEOTIDE SEQUENCE [LARGE SCALE GENOMIC DNA]</scope>
    <source>
        <strain evidence="2 3">2ac9</strain>
    </source>
</reference>
<keyword evidence="1" id="KW-0472">Membrane</keyword>
<protein>
    <submittedName>
        <fullName evidence="2">Extracellular solute-binding protein, family 3</fullName>
    </submittedName>
</protein>
<keyword evidence="1" id="KW-0812">Transmembrane</keyword>
<dbReference type="AlphaFoldDB" id="I5AZ08"/>
<dbReference type="eggNOG" id="COG0834">
    <property type="taxonomic scope" value="Bacteria"/>
</dbReference>
<dbReference type="HOGENOM" id="CLU_077643_0_0_7"/>
<dbReference type="EMBL" id="CM001488">
    <property type="protein sequence ID" value="EIM62471.1"/>
    <property type="molecule type" value="Genomic_DNA"/>
</dbReference>
<gene>
    <name evidence="2" type="ORF">DespoDRAFT_00451</name>
</gene>
<dbReference type="Gene3D" id="3.40.190.10">
    <property type="entry name" value="Periplasmic binding protein-like II"/>
    <property type="match status" value="2"/>
</dbReference>
<keyword evidence="1" id="KW-1133">Transmembrane helix</keyword>
<accession>I5AZ08</accession>